<gene>
    <name evidence="1" type="ORF">FHR36_004667</name>
</gene>
<organism evidence="1 2">
    <name type="scientific">Kitasatospora paracochleata</name>
    <dbReference type="NCBI Taxonomy" id="58354"/>
    <lineage>
        <taxon>Bacteria</taxon>
        <taxon>Bacillati</taxon>
        <taxon>Actinomycetota</taxon>
        <taxon>Actinomycetes</taxon>
        <taxon>Kitasatosporales</taxon>
        <taxon>Streptomycetaceae</taxon>
        <taxon>Kitasatospora</taxon>
    </lineage>
</organism>
<name>A0ABT1J2W8_9ACTN</name>
<dbReference type="EMBL" id="JAMZDX010000004">
    <property type="protein sequence ID" value="MCP2311504.1"/>
    <property type="molecule type" value="Genomic_DNA"/>
</dbReference>
<dbReference type="Proteomes" id="UP001206483">
    <property type="component" value="Unassembled WGS sequence"/>
</dbReference>
<proteinExistence type="predicted"/>
<sequence length="136" mass="15419">MSARNRRLPRDLSWPLTPTDLRAVPGAEEVDLRFVDRPSDDGTLLHAEWIPPIRSNYGVGLHPSVWSTARIRISPLPGTERAHARSVLRSHALPELAAWIAAARRAPEAWILSRRSRSWRLAGGTTTHREDHQPYR</sequence>
<evidence type="ECO:0000313" key="1">
    <source>
        <dbReference type="EMBL" id="MCP2311504.1"/>
    </source>
</evidence>
<reference evidence="1 2" key="1">
    <citation type="submission" date="2022-06" db="EMBL/GenBank/DDBJ databases">
        <title>Sequencing the genomes of 1000 actinobacteria strains.</title>
        <authorList>
            <person name="Klenk H.-P."/>
        </authorList>
    </citation>
    <scope>NUCLEOTIDE SEQUENCE [LARGE SCALE GENOMIC DNA]</scope>
    <source>
        <strain evidence="1 2">DSM 41656</strain>
    </source>
</reference>
<protein>
    <submittedName>
        <fullName evidence="1">Uncharacterized protein</fullName>
    </submittedName>
</protein>
<comment type="caution">
    <text evidence="1">The sequence shown here is derived from an EMBL/GenBank/DDBJ whole genome shotgun (WGS) entry which is preliminary data.</text>
</comment>
<keyword evidence="2" id="KW-1185">Reference proteome</keyword>
<dbReference type="RefSeq" id="WP_253800105.1">
    <property type="nucleotide sequence ID" value="NZ_BAAAUB010000009.1"/>
</dbReference>
<accession>A0ABT1J2W8</accession>
<evidence type="ECO:0000313" key="2">
    <source>
        <dbReference type="Proteomes" id="UP001206483"/>
    </source>
</evidence>